<name>A0A4S5BPG5_9BURK</name>
<gene>
    <name evidence="8" type="ORF">E8K88_06320</name>
</gene>
<feature type="transmembrane region" description="Helical" evidence="6">
    <location>
        <begin position="221"/>
        <end position="242"/>
    </location>
</feature>
<feature type="transmembrane region" description="Helical" evidence="6">
    <location>
        <begin position="188"/>
        <end position="209"/>
    </location>
</feature>
<dbReference type="InterPro" id="IPR037185">
    <property type="entry name" value="EmrE-like"/>
</dbReference>
<dbReference type="SUPFAM" id="SSF103481">
    <property type="entry name" value="Multidrug resistance efflux transporter EmrE"/>
    <property type="match status" value="2"/>
</dbReference>
<dbReference type="EMBL" id="SSWX01000006">
    <property type="protein sequence ID" value="THJ34594.1"/>
    <property type="molecule type" value="Genomic_DNA"/>
</dbReference>
<feature type="transmembrane region" description="Helical" evidence="6">
    <location>
        <begin position="71"/>
        <end position="91"/>
    </location>
</feature>
<dbReference type="AlphaFoldDB" id="A0A4S5BPG5"/>
<evidence type="ECO:0000256" key="6">
    <source>
        <dbReference type="SAM" id="Phobius"/>
    </source>
</evidence>
<evidence type="ECO:0000256" key="1">
    <source>
        <dbReference type="ARBA" id="ARBA00004651"/>
    </source>
</evidence>
<feature type="domain" description="EamA" evidence="7">
    <location>
        <begin position="156"/>
        <end position="296"/>
    </location>
</feature>
<proteinExistence type="predicted"/>
<keyword evidence="9" id="KW-1185">Reference proteome</keyword>
<feature type="transmembrane region" description="Helical" evidence="6">
    <location>
        <begin position="254"/>
        <end position="274"/>
    </location>
</feature>
<dbReference type="Pfam" id="PF00892">
    <property type="entry name" value="EamA"/>
    <property type="match status" value="2"/>
</dbReference>
<keyword evidence="3 6" id="KW-0812">Transmembrane</keyword>
<evidence type="ECO:0000313" key="9">
    <source>
        <dbReference type="Proteomes" id="UP000306236"/>
    </source>
</evidence>
<sequence>MPSKISPSTALLLTVAPLMWAGNAVVGRIMAPLVPPVTLNLLRWLLAALILLPIGWRVFRANSGLWQAWKPLALMGFFGIGCYNGFQYFALRTSTPLNITLVAASMPIWMMVVGALLFRVYPSRRQLLAALFSIAGVLVVLSRGDVSQLLALRLVPGDLFMLVAALCWAIYSWLLMRAVIPAALRNDWAAFLLGQMLFGVMWSGVATALEWQLTDARIVWGWPFIGGLLFIALGPALVAYRCWGLGVQRAGPTIAAFFSNLTPLITALLSAFLLAEWPKLYHAVAFALIVSGIYLSAQR</sequence>
<dbReference type="OrthoDB" id="4167046at2"/>
<dbReference type="PANTHER" id="PTHR32322">
    <property type="entry name" value="INNER MEMBRANE TRANSPORTER"/>
    <property type="match status" value="1"/>
</dbReference>
<dbReference type="InterPro" id="IPR000620">
    <property type="entry name" value="EamA_dom"/>
</dbReference>
<dbReference type="GO" id="GO:0005886">
    <property type="term" value="C:plasma membrane"/>
    <property type="evidence" value="ECO:0007669"/>
    <property type="project" value="UniProtKB-SubCell"/>
</dbReference>
<reference evidence="8 9" key="1">
    <citation type="submission" date="2019-04" db="EMBL/GenBank/DDBJ databases">
        <title>Lampropedia sp YIM MLB12 draf genome.</title>
        <authorList>
            <person name="Wang Y.-X."/>
        </authorList>
    </citation>
    <scope>NUCLEOTIDE SEQUENCE [LARGE SCALE GENOMIC DNA]</scope>
    <source>
        <strain evidence="8 9">YIM MLB12</strain>
    </source>
</reference>
<protein>
    <submittedName>
        <fullName evidence="8">DMT family transporter</fullName>
    </submittedName>
</protein>
<evidence type="ECO:0000313" key="8">
    <source>
        <dbReference type="EMBL" id="THJ34594.1"/>
    </source>
</evidence>
<evidence type="ECO:0000256" key="5">
    <source>
        <dbReference type="ARBA" id="ARBA00023136"/>
    </source>
</evidence>
<comment type="subcellular location">
    <subcellularLocation>
        <location evidence="1">Cell membrane</location>
        <topology evidence="1">Multi-pass membrane protein</topology>
    </subcellularLocation>
</comment>
<keyword evidence="2" id="KW-1003">Cell membrane</keyword>
<feature type="transmembrane region" description="Helical" evidence="6">
    <location>
        <begin position="127"/>
        <end position="144"/>
    </location>
</feature>
<feature type="domain" description="EamA" evidence="7">
    <location>
        <begin position="10"/>
        <end position="141"/>
    </location>
</feature>
<evidence type="ECO:0000259" key="7">
    <source>
        <dbReference type="Pfam" id="PF00892"/>
    </source>
</evidence>
<evidence type="ECO:0000256" key="2">
    <source>
        <dbReference type="ARBA" id="ARBA00022475"/>
    </source>
</evidence>
<comment type="caution">
    <text evidence="8">The sequence shown here is derived from an EMBL/GenBank/DDBJ whole genome shotgun (WGS) entry which is preliminary data.</text>
</comment>
<evidence type="ECO:0000256" key="4">
    <source>
        <dbReference type="ARBA" id="ARBA00022989"/>
    </source>
</evidence>
<accession>A0A4S5BPG5</accession>
<dbReference type="RefSeq" id="WP_136405804.1">
    <property type="nucleotide sequence ID" value="NZ_SSWX01000006.1"/>
</dbReference>
<organism evidence="8 9">
    <name type="scientific">Lampropedia aestuarii</name>
    <dbReference type="NCBI Taxonomy" id="2562762"/>
    <lineage>
        <taxon>Bacteria</taxon>
        <taxon>Pseudomonadati</taxon>
        <taxon>Pseudomonadota</taxon>
        <taxon>Betaproteobacteria</taxon>
        <taxon>Burkholderiales</taxon>
        <taxon>Comamonadaceae</taxon>
        <taxon>Lampropedia</taxon>
    </lineage>
</organism>
<evidence type="ECO:0000256" key="3">
    <source>
        <dbReference type="ARBA" id="ARBA00022692"/>
    </source>
</evidence>
<feature type="transmembrane region" description="Helical" evidence="6">
    <location>
        <begin position="280"/>
        <end position="297"/>
    </location>
</feature>
<feature type="transmembrane region" description="Helical" evidence="6">
    <location>
        <begin position="40"/>
        <end position="59"/>
    </location>
</feature>
<keyword evidence="4 6" id="KW-1133">Transmembrane helix</keyword>
<feature type="transmembrane region" description="Helical" evidence="6">
    <location>
        <begin position="97"/>
        <end position="120"/>
    </location>
</feature>
<dbReference type="PANTHER" id="PTHR32322:SF18">
    <property type="entry name" value="S-ADENOSYLMETHIONINE_S-ADENOSYLHOMOCYSTEINE TRANSPORTER"/>
    <property type="match status" value="1"/>
</dbReference>
<feature type="transmembrane region" description="Helical" evidence="6">
    <location>
        <begin position="159"/>
        <end position="176"/>
    </location>
</feature>
<dbReference type="InterPro" id="IPR050638">
    <property type="entry name" value="AA-Vitamin_Transporters"/>
</dbReference>
<dbReference type="Proteomes" id="UP000306236">
    <property type="component" value="Unassembled WGS sequence"/>
</dbReference>
<keyword evidence="5 6" id="KW-0472">Membrane</keyword>